<dbReference type="Pfam" id="PF06094">
    <property type="entry name" value="GGACT"/>
    <property type="match status" value="1"/>
</dbReference>
<dbReference type="SUPFAM" id="SSF110857">
    <property type="entry name" value="Gamma-glutamyl cyclotransferase-like"/>
    <property type="match status" value="1"/>
</dbReference>
<dbReference type="RefSeq" id="WP_377182846.1">
    <property type="nucleotide sequence ID" value="NZ_JBHUPD010000001.1"/>
</dbReference>
<evidence type="ECO:0000313" key="3">
    <source>
        <dbReference type="Proteomes" id="UP001597557"/>
    </source>
</evidence>
<feature type="domain" description="Gamma-glutamylcyclotransferase AIG2-like" evidence="1">
    <location>
        <begin position="6"/>
        <end position="128"/>
    </location>
</feature>
<organism evidence="2 3">
    <name type="scientific">Mucilaginibacter ximonensis</name>
    <dbReference type="NCBI Taxonomy" id="538021"/>
    <lineage>
        <taxon>Bacteria</taxon>
        <taxon>Pseudomonadati</taxon>
        <taxon>Bacteroidota</taxon>
        <taxon>Sphingobacteriia</taxon>
        <taxon>Sphingobacteriales</taxon>
        <taxon>Sphingobacteriaceae</taxon>
        <taxon>Mucilaginibacter</taxon>
    </lineage>
</organism>
<reference evidence="3" key="1">
    <citation type="journal article" date="2019" name="Int. J. Syst. Evol. Microbiol.">
        <title>The Global Catalogue of Microorganisms (GCM) 10K type strain sequencing project: providing services to taxonomists for standard genome sequencing and annotation.</title>
        <authorList>
            <consortium name="The Broad Institute Genomics Platform"/>
            <consortium name="The Broad Institute Genome Sequencing Center for Infectious Disease"/>
            <person name="Wu L."/>
            <person name="Ma J."/>
        </authorList>
    </citation>
    <scope>NUCLEOTIDE SEQUENCE [LARGE SCALE GENOMIC DNA]</scope>
    <source>
        <strain evidence="3">KCTC 22437</strain>
    </source>
</reference>
<gene>
    <name evidence="2" type="ORF">ACFS5N_04975</name>
</gene>
<dbReference type="Gene3D" id="3.10.490.10">
    <property type="entry name" value="Gamma-glutamyl cyclotransferase-like"/>
    <property type="match status" value="1"/>
</dbReference>
<dbReference type="EMBL" id="JBHUPD010000001">
    <property type="protein sequence ID" value="MFD2871808.1"/>
    <property type="molecule type" value="Genomic_DNA"/>
</dbReference>
<evidence type="ECO:0000259" key="1">
    <source>
        <dbReference type="Pfam" id="PF06094"/>
    </source>
</evidence>
<proteinExistence type="predicted"/>
<dbReference type="InterPro" id="IPR013024">
    <property type="entry name" value="GGCT-like"/>
</dbReference>
<evidence type="ECO:0000313" key="2">
    <source>
        <dbReference type="EMBL" id="MFD2871808.1"/>
    </source>
</evidence>
<accession>A0ABW5Y935</accession>
<sequence length="135" mass="15377">MTNDLLFVYGTLLLADNEFANYLTRNAAFYSKGTIQGKLYDVGHYPALVIDEYGNYDVSGTVYRLHNPDEVLRHLDPYEGYGEGEELPYLFVREALPIQTGQGVITCWVYLYNRSLAGLSEISTGDYLDHLQQKH</sequence>
<dbReference type="InterPro" id="IPR036568">
    <property type="entry name" value="GGCT-like_sf"/>
</dbReference>
<protein>
    <submittedName>
        <fullName evidence="2">Gamma-glutamylcyclotransferase</fullName>
    </submittedName>
</protein>
<dbReference type="Proteomes" id="UP001597557">
    <property type="component" value="Unassembled WGS sequence"/>
</dbReference>
<keyword evidence="3" id="KW-1185">Reference proteome</keyword>
<dbReference type="CDD" id="cd06661">
    <property type="entry name" value="GGCT_like"/>
    <property type="match status" value="1"/>
</dbReference>
<name>A0ABW5Y935_9SPHI</name>
<comment type="caution">
    <text evidence="2">The sequence shown here is derived from an EMBL/GenBank/DDBJ whole genome shotgun (WGS) entry which is preliminary data.</text>
</comment>
<dbReference type="InterPro" id="IPR009288">
    <property type="entry name" value="AIG2-like_dom"/>
</dbReference>